<feature type="chain" id="PRO_5028866094" evidence="4">
    <location>
        <begin position="33"/>
        <end position="178"/>
    </location>
</feature>
<evidence type="ECO:0000313" key="7">
    <source>
        <dbReference type="Proteomes" id="UP000516057"/>
    </source>
</evidence>
<feature type="signal peptide" evidence="4">
    <location>
        <begin position="1"/>
        <end position="32"/>
    </location>
</feature>
<dbReference type="PANTHER" id="PTHR30329">
    <property type="entry name" value="STATOR ELEMENT OF FLAGELLAR MOTOR COMPLEX"/>
    <property type="match status" value="1"/>
</dbReference>
<organism evidence="6 7">
    <name type="scientific">Paenacidovorax monticola</name>
    <dbReference type="NCBI Taxonomy" id="1926868"/>
    <lineage>
        <taxon>Bacteria</taxon>
        <taxon>Pseudomonadati</taxon>
        <taxon>Pseudomonadota</taxon>
        <taxon>Betaproteobacteria</taxon>
        <taxon>Burkholderiales</taxon>
        <taxon>Comamonadaceae</taxon>
        <taxon>Paenacidovorax</taxon>
    </lineage>
</organism>
<dbReference type="AlphaFoldDB" id="A0A7H0HKD7"/>
<accession>A0A7H0HKD7</accession>
<evidence type="ECO:0000256" key="2">
    <source>
        <dbReference type="ARBA" id="ARBA00023136"/>
    </source>
</evidence>
<evidence type="ECO:0000256" key="1">
    <source>
        <dbReference type="ARBA" id="ARBA00004442"/>
    </source>
</evidence>
<comment type="subcellular location">
    <subcellularLocation>
        <location evidence="1">Cell outer membrane</location>
    </subcellularLocation>
</comment>
<dbReference type="CDD" id="cd07185">
    <property type="entry name" value="OmpA_C-like"/>
    <property type="match status" value="1"/>
</dbReference>
<dbReference type="InterPro" id="IPR006665">
    <property type="entry name" value="OmpA-like"/>
</dbReference>
<dbReference type="InterPro" id="IPR006664">
    <property type="entry name" value="OMP_bac"/>
</dbReference>
<sequence length="178" mass="19495">MSTSTRRFSLKRMAWWAGAACALALAGCQAVAPATPARAGGPWSERQVEVLREYGFEQTDEGWELQMTGKLLFDLDSDRIDAGHRATVDRMGRALANVGIDRLRVEGHTDDIGSDAYNDRLSVRRAQTVAQVLSEAGIPMDRITVRGFGRSRPLVTDASRSGRRENRRVAIVIPAPGT</sequence>
<dbReference type="PANTHER" id="PTHR30329:SF17">
    <property type="entry name" value="LIPOPROTEIN YFIB-RELATED"/>
    <property type="match status" value="1"/>
</dbReference>
<dbReference type="PROSITE" id="PS51123">
    <property type="entry name" value="OMPA_2"/>
    <property type="match status" value="1"/>
</dbReference>
<dbReference type="InterPro" id="IPR036737">
    <property type="entry name" value="OmpA-like_sf"/>
</dbReference>
<dbReference type="Pfam" id="PF00691">
    <property type="entry name" value="OmpA"/>
    <property type="match status" value="1"/>
</dbReference>
<evidence type="ECO:0000259" key="5">
    <source>
        <dbReference type="PROSITE" id="PS51123"/>
    </source>
</evidence>
<dbReference type="Gene3D" id="3.30.1330.60">
    <property type="entry name" value="OmpA-like domain"/>
    <property type="match status" value="1"/>
</dbReference>
<protein>
    <submittedName>
        <fullName evidence="6">OmpA family protein</fullName>
    </submittedName>
</protein>
<evidence type="ECO:0000256" key="4">
    <source>
        <dbReference type="SAM" id="SignalP"/>
    </source>
</evidence>
<keyword evidence="2 3" id="KW-0472">Membrane</keyword>
<reference evidence="6 7" key="1">
    <citation type="submission" date="2020-08" db="EMBL/GenBank/DDBJ databases">
        <title>Genome sequence of Acidovorax monticola KACC 19171T.</title>
        <authorList>
            <person name="Hyun D.-W."/>
            <person name="Bae J.-W."/>
        </authorList>
    </citation>
    <scope>NUCLEOTIDE SEQUENCE [LARGE SCALE GENOMIC DNA]</scope>
    <source>
        <strain evidence="6 7">KACC 19171</strain>
    </source>
</reference>
<evidence type="ECO:0000256" key="3">
    <source>
        <dbReference type="PROSITE-ProRule" id="PRU00473"/>
    </source>
</evidence>
<dbReference type="SUPFAM" id="SSF103088">
    <property type="entry name" value="OmpA-like"/>
    <property type="match status" value="1"/>
</dbReference>
<evidence type="ECO:0000313" key="6">
    <source>
        <dbReference type="EMBL" id="QNP61003.1"/>
    </source>
</evidence>
<keyword evidence="7" id="KW-1185">Reference proteome</keyword>
<dbReference type="RefSeq" id="WP_187737980.1">
    <property type="nucleotide sequence ID" value="NZ_CP060790.1"/>
</dbReference>
<keyword evidence="4" id="KW-0732">Signal</keyword>
<dbReference type="PRINTS" id="PR01021">
    <property type="entry name" value="OMPADOMAIN"/>
</dbReference>
<dbReference type="InterPro" id="IPR050330">
    <property type="entry name" value="Bact_OuterMem_StrucFunc"/>
</dbReference>
<gene>
    <name evidence="6" type="ORF">H9L24_09795</name>
</gene>
<dbReference type="KEGG" id="amon:H9L24_09795"/>
<dbReference type="PROSITE" id="PS51257">
    <property type="entry name" value="PROKAR_LIPOPROTEIN"/>
    <property type="match status" value="1"/>
</dbReference>
<dbReference type="EMBL" id="CP060790">
    <property type="protein sequence ID" value="QNP61003.1"/>
    <property type="molecule type" value="Genomic_DNA"/>
</dbReference>
<dbReference type="PRINTS" id="PR01023">
    <property type="entry name" value="NAFLGMOTY"/>
</dbReference>
<feature type="domain" description="OmpA-like" evidence="5">
    <location>
        <begin position="61"/>
        <end position="177"/>
    </location>
</feature>
<name>A0A7H0HKD7_9BURK</name>
<proteinExistence type="predicted"/>
<dbReference type="Proteomes" id="UP000516057">
    <property type="component" value="Chromosome"/>
</dbReference>
<dbReference type="GO" id="GO:0009279">
    <property type="term" value="C:cell outer membrane"/>
    <property type="evidence" value="ECO:0007669"/>
    <property type="project" value="UniProtKB-SubCell"/>
</dbReference>